<protein>
    <submittedName>
        <fullName evidence="1">Uncharacterized protein</fullName>
    </submittedName>
</protein>
<accession>A0A9J6B4N7</accession>
<organism evidence="1 2">
    <name type="scientific">Solanum commersonii</name>
    <name type="common">Commerson's wild potato</name>
    <name type="synonym">Commerson's nightshade</name>
    <dbReference type="NCBI Taxonomy" id="4109"/>
    <lineage>
        <taxon>Eukaryota</taxon>
        <taxon>Viridiplantae</taxon>
        <taxon>Streptophyta</taxon>
        <taxon>Embryophyta</taxon>
        <taxon>Tracheophyta</taxon>
        <taxon>Spermatophyta</taxon>
        <taxon>Magnoliopsida</taxon>
        <taxon>eudicotyledons</taxon>
        <taxon>Gunneridae</taxon>
        <taxon>Pentapetalae</taxon>
        <taxon>asterids</taxon>
        <taxon>lamiids</taxon>
        <taxon>Solanales</taxon>
        <taxon>Solanaceae</taxon>
        <taxon>Solanoideae</taxon>
        <taxon>Solaneae</taxon>
        <taxon>Solanum</taxon>
    </lineage>
</organism>
<proteinExistence type="predicted"/>
<comment type="caution">
    <text evidence="1">The sequence shown here is derived from an EMBL/GenBank/DDBJ whole genome shotgun (WGS) entry which is preliminary data.</text>
</comment>
<name>A0A9J6B4N7_SOLCO</name>
<dbReference type="Proteomes" id="UP000824120">
    <property type="component" value="Chromosome 1"/>
</dbReference>
<evidence type="ECO:0000313" key="1">
    <source>
        <dbReference type="EMBL" id="KAG5631579.1"/>
    </source>
</evidence>
<gene>
    <name evidence="1" type="ORF">H5410_003296</name>
</gene>
<keyword evidence="2" id="KW-1185">Reference proteome</keyword>
<sequence>MTEREVMNGLVYTVTPSVGASMPEVTPLSWARVPDMVSSCTSSCSPSVSASNSTATTSTIGIFPVVARGISELVEASISSDAL</sequence>
<reference evidence="1 2" key="1">
    <citation type="submission" date="2020-09" db="EMBL/GenBank/DDBJ databases">
        <title>De no assembly of potato wild relative species, Solanum commersonii.</title>
        <authorList>
            <person name="Cho K."/>
        </authorList>
    </citation>
    <scope>NUCLEOTIDE SEQUENCE [LARGE SCALE GENOMIC DNA]</scope>
    <source>
        <strain evidence="1">LZ3.2</strain>
        <tissue evidence="1">Leaf</tissue>
    </source>
</reference>
<dbReference type="EMBL" id="JACXVP010000001">
    <property type="protein sequence ID" value="KAG5631579.1"/>
    <property type="molecule type" value="Genomic_DNA"/>
</dbReference>
<evidence type="ECO:0000313" key="2">
    <source>
        <dbReference type="Proteomes" id="UP000824120"/>
    </source>
</evidence>
<dbReference type="AlphaFoldDB" id="A0A9J6B4N7"/>